<sequence>MRLNLIILSISASTLLCQIITNGNITMDPKNKTDKEWKESLSSESYNVLRKKGTEPPGTGKYYHHDDDGIYYCMGCGNPLFDSNTKYDSGSGWPSFWKPVDTSS</sequence>
<feature type="non-terminal residue" evidence="5">
    <location>
        <position position="104"/>
    </location>
</feature>
<dbReference type="EMBL" id="UINC01169463">
    <property type="protein sequence ID" value="SVD73013.1"/>
    <property type="molecule type" value="Genomic_DNA"/>
</dbReference>
<keyword evidence="2" id="KW-0560">Oxidoreductase</keyword>
<comment type="catalytic activity">
    <reaction evidence="3">
        <text>L-methionyl-[protein] + [thioredoxin]-disulfide + H2O = L-methionyl-(R)-S-oxide-[protein] + [thioredoxin]-dithiol</text>
        <dbReference type="Rhea" id="RHEA:24164"/>
        <dbReference type="Rhea" id="RHEA-COMP:10698"/>
        <dbReference type="Rhea" id="RHEA-COMP:10700"/>
        <dbReference type="Rhea" id="RHEA-COMP:12313"/>
        <dbReference type="Rhea" id="RHEA-COMP:12314"/>
        <dbReference type="ChEBI" id="CHEBI:15377"/>
        <dbReference type="ChEBI" id="CHEBI:16044"/>
        <dbReference type="ChEBI" id="CHEBI:29950"/>
        <dbReference type="ChEBI" id="CHEBI:45764"/>
        <dbReference type="ChEBI" id="CHEBI:50058"/>
        <dbReference type="EC" id="1.8.4.12"/>
    </reaction>
</comment>
<name>A0A382XPT5_9ZZZZ</name>
<dbReference type="EC" id="1.8.4.12" evidence="1"/>
<dbReference type="PANTHER" id="PTHR10173:SF52">
    <property type="entry name" value="METHIONINE-R-SULFOXIDE REDUCTASE B1"/>
    <property type="match status" value="1"/>
</dbReference>
<proteinExistence type="predicted"/>
<gene>
    <name evidence="5" type="ORF">METZ01_LOCUS425867</name>
</gene>
<dbReference type="SUPFAM" id="SSF51316">
    <property type="entry name" value="Mss4-like"/>
    <property type="match status" value="1"/>
</dbReference>
<dbReference type="GO" id="GO:0030091">
    <property type="term" value="P:protein repair"/>
    <property type="evidence" value="ECO:0007669"/>
    <property type="project" value="InterPro"/>
</dbReference>
<accession>A0A382XPT5</accession>
<dbReference type="PANTHER" id="PTHR10173">
    <property type="entry name" value="METHIONINE SULFOXIDE REDUCTASE"/>
    <property type="match status" value="1"/>
</dbReference>
<dbReference type="AlphaFoldDB" id="A0A382XPT5"/>
<dbReference type="PROSITE" id="PS51790">
    <property type="entry name" value="MSRB"/>
    <property type="match status" value="1"/>
</dbReference>
<dbReference type="GO" id="GO:0005737">
    <property type="term" value="C:cytoplasm"/>
    <property type="evidence" value="ECO:0007669"/>
    <property type="project" value="TreeGrafter"/>
</dbReference>
<reference evidence="5" key="1">
    <citation type="submission" date="2018-05" db="EMBL/GenBank/DDBJ databases">
        <authorList>
            <person name="Lanie J.A."/>
            <person name="Ng W.-L."/>
            <person name="Kazmierczak K.M."/>
            <person name="Andrzejewski T.M."/>
            <person name="Davidsen T.M."/>
            <person name="Wayne K.J."/>
            <person name="Tettelin H."/>
            <person name="Glass J.I."/>
            <person name="Rusch D."/>
            <person name="Podicherti R."/>
            <person name="Tsui H.-C.T."/>
            <person name="Winkler M.E."/>
        </authorList>
    </citation>
    <scope>NUCLEOTIDE SEQUENCE</scope>
</reference>
<evidence type="ECO:0000313" key="5">
    <source>
        <dbReference type="EMBL" id="SVD73013.1"/>
    </source>
</evidence>
<dbReference type="InterPro" id="IPR011057">
    <property type="entry name" value="Mss4-like_sf"/>
</dbReference>
<evidence type="ECO:0000259" key="4">
    <source>
        <dbReference type="PROSITE" id="PS51790"/>
    </source>
</evidence>
<organism evidence="5">
    <name type="scientific">marine metagenome</name>
    <dbReference type="NCBI Taxonomy" id="408172"/>
    <lineage>
        <taxon>unclassified sequences</taxon>
        <taxon>metagenomes</taxon>
        <taxon>ecological metagenomes</taxon>
    </lineage>
</organism>
<dbReference type="InterPro" id="IPR002579">
    <property type="entry name" value="Met_Sox_Rdtase_MsrB_dom"/>
</dbReference>
<dbReference type="GO" id="GO:0033743">
    <property type="term" value="F:peptide-methionine (R)-S-oxide reductase activity"/>
    <property type="evidence" value="ECO:0007669"/>
    <property type="project" value="UniProtKB-EC"/>
</dbReference>
<feature type="domain" description="MsrB" evidence="4">
    <location>
        <begin position="34"/>
        <end position="104"/>
    </location>
</feature>
<evidence type="ECO:0000256" key="2">
    <source>
        <dbReference type="ARBA" id="ARBA00023002"/>
    </source>
</evidence>
<dbReference type="InterPro" id="IPR028427">
    <property type="entry name" value="Met_Sox_Rdtase_MsrB"/>
</dbReference>
<dbReference type="Pfam" id="PF01641">
    <property type="entry name" value="SelR"/>
    <property type="match status" value="1"/>
</dbReference>
<dbReference type="Gene3D" id="2.170.150.20">
    <property type="entry name" value="Peptide methionine sulfoxide reductase"/>
    <property type="match status" value="1"/>
</dbReference>
<dbReference type="GO" id="GO:0006979">
    <property type="term" value="P:response to oxidative stress"/>
    <property type="evidence" value="ECO:0007669"/>
    <property type="project" value="InterPro"/>
</dbReference>
<evidence type="ECO:0000256" key="1">
    <source>
        <dbReference type="ARBA" id="ARBA00012499"/>
    </source>
</evidence>
<evidence type="ECO:0000256" key="3">
    <source>
        <dbReference type="ARBA" id="ARBA00048488"/>
    </source>
</evidence>
<protein>
    <recommendedName>
        <fullName evidence="1">peptide-methionine (R)-S-oxide reductase</fullName>
        <ecNumber evidence="1">1.8.4.12</ecNumber>
    </recommendedName>
</protein>